<feature type="transmembrane region" description="Helical" evidence="1">
    <location>
        <begin position="12"/>
        <end position="38"/>
    </location>
</feature>
<dbReference type="AlphaFoldDB" id="A0A967KB81"/>
<evidence type="ECO:0000313" key="3">
    <source>
        <dbReference type="Proteomes" id="UP000761264"/>
    </source>
</evidence>
<gene>
    <name evidence="2" type="ORF">HBA54_20230</name>
</gene>
<feature type="transmembrane region" description="Helical" evidence="1">
    <location>
        <begin position="102"/>
        <end position="121"/>
    </location>
</feature>
<keyword evidence="1" id="KW-0472">Membrane</keyword>
<sequence length="255" mass="27635">MPSAIGPDRSPYFRNGALLLAGLLTAGWGLTLWSITHMDAPLVRLMMPLQSAWSAQEVFLVWLMWAVMMGAMMLPSAVPMILIHRRVAGSRQASKAAATASLWFIFAYLMVWSCFSAAAAASQWGLQSAGLLSPMLVIREPWLAGCVLIAAGVVQWTPLKQVCLKKCRTPIGFLITEWRKGRLGALIMGTKHGAYCVGCCWALMALLFVLGVMNLAAILALTSIVAIEKLAPFGERLGQWSGAGLVAWGIWLLAF</sequence>
<evidence type="ECO:0000313" key="2">
    <source>
        <dbReference type="EMBL" id="NIA70932.1"/>
    </source>
</evidence>
<name>A0A967KB81_9PROT</name>
<dbReference type="Pfam" id="PF09948">
    <property type="entry name" value="PpoB2"/>
    <property type="match status" value="1"/>
</dbReference>
<protein>
    <submittedName>
        <fullName evidence="2">DUF2182 domain-containing protein</fullName>
    </submittedName>
</protein>
<proteinExistence type="predicted"/>
<evidence type="ECO:0000256" key="1">
    <source>
        <dbReference type="SAM" id="Phobius"/>
    </source>
</evidence>
<comment type="caution">
    <text evidence="2">The sequence shown here is derived from an EMBL/GenBank/DDBJ whole genome shotgun (WGS) entry which is preliminary data.</text>
</comment>
<keyword evidence="3" id="KW-1185">Reference proteome</keyword>
<dbReference type="RefSeq" id="WP_167228039.1">
    <property type="nucleotide sequence ID" value="NZ_JAAQPH010000017.1"/>
</dbReference>
<organism evidence="2 3">
    <name type="scientific">Pelagibius litoralis</name>
    <dbReference type="NCBI Taxonomy" id="374515"/>
    <lineage>
        <taxon>Bacteria</taxon>
        <taxon>Pseudomonadati</taxon>
        <taxon>Pseudomonadota</taxon>
        <taxon>Alphaproteobacteria</taxon>
        <taxon>Rhodospirillales</taxon>
        <taxon>Rhodovibrionaceae</taxon>
        <taxon>Pelagibius</taxon>
    </lineage>
</organism>
<dbReference type="InterPro" id="IPR018688">
    <property type="entry name" value="PpoB2-like"/>
</dbReference>
<dbReference type="EMBL" id="JAAQPH010000017">
    <property type="protein sequence ID" value="NIA70932.1"/>
    <property type="molecule type" value="Genomic_DNA"/>
</dbReference>
<feature type="transmembrane region" description="Helical" evidence="1">
    <location>
        <begin position="141"/>
        <end position="159"/>
    </location>
</feature>
<reference evidence="2" key="1">
    <citation type="submission" date="2020-03" db="EMBL/GenBank/DDBJ databases">
        <title>Genome of Pelagibius litoralis DSM 21314T.</title>
        <authorList>
            <person name="Wang G."/>
        </authorList>
    </citation>
    <scope>NUCLEOTIDE SEQUENCE</scope>
    <source>
        <strain evidence="2">DSM 21314</strain>
    </source>
</reference>
<dbReference type="Proteomes" id="UP000761264">
    <property type="component" value="Unassembled WGS sequence"/>
</dbReference>
<accession>A0A967KB81</accession>
<feature type="transmembrane region" description="Helical" evidence="1">
    <location>
        <begin position="58"/>
        <end position="82"/>
    </location>
</feature>
<feature type="transmembrane region" description="Helical" evidence="1">
    <location>
        <begin position="192"/>
        <end position="225"/>
    </location>
</feature>
<keyword evidence="1" id="KW-1133">Transmembrane helix</keyword>
<keyword evidence="1" id="KW-0812">Transmembrane</keyword>
<feature type="transmembrane region" description="Helical" evidence="1">
    <location>
        <begin position="237"/>
        <end position="254"/>
    </location>
</feature>